<dbReference type="EMBL" id="PGCK01000003">
    <property type="protein sequence ID" value="MCD1294469.1"/>
    <property type="molecule type" value="Genomic_DNA"/>
</dbReference>
<keyword evidence="2 4" id="KW-0554">One-carbon metabolism</keyword>
<evidence type="ECO:0000256" key="3">
    <source>
        <dbReference type="ARBA" id="ARBA00023002"/>
    </source>
</evidence>
<dbReference type="EC" id="1.5.98.2" evidence="4"/>
<comment type="catalytic activity">
    <reaction evidence="4">
        <text>5-methyl-5,6,7,8-tetrahydromethanopterin + oxidized coenzyme F420-(gamma-L-Glu)(n) + H(+) = 5,10-methylenetetrahydromethanopterin + reduced coenzyme F420-(gamma-L-Glu)(n)</text>
        <dbReference type="Rhea" id="RHEA:21144"/>
        <dbReference type="Rhea" id="RHEA-COMP:12939"/>
        <dbReference type="Rhea" id="RHEA-COMP:14378"/>
        <dbReference type="ChEBI" id="CHEBI:15378"/>
        <dbReference type="ChEBI" id="CHEBI:57818"/>
        <dbReference type="ChEBI" id="CHEBI:58116"/>
        <dbReference type="ChEBI" id="CHEBI:133980"/>
        <dbReference type="ChEBI" id="CHEBI:139511"/>
        <dbReference type="EC" id="1.5.98.2"/>
    </reaction>
</comment>
<evidence type="ECO:0000313" key="6">
    <source>
        <dbReference type="EMBL" id="MCD1294469.1"/>
    </source>
</evidence>
<evidence type="ECO:0000256" key="2">
    <source>
        <dbReference type="ARBA" id="ARBA00022563"/>
    </source>
</evidence>
<dbReference type="InterPro" id="IPR019946">
    <property type="entry name" value="MeH4methanopterin_reductase"/>
</dbReference>
<dbReference type="GO" id="GO:0005737">
    <property type="term" value="C:cytoplasm"/>
    <property type="evidence" value="ECO:0007669"/>
    <property type="project" value="UniProtKB-SubCell"/>
</dbReference>
<keyword evidence="4" id="KW-0484">Methanogenesis</keyword>
<dbReference type="CDD" id="cd01097">
    <property type="entry name" value="Tetrahydromethanopterin_reductase"/>
    <property type="match status" value="1"/>
</dbReference>
<dbReference type="GO" id="GO:0019386">
    <property type="term" value="P:methanogenesis, from carbon dioxide"/>
    <property type="evidence" value="ECO:0007669"/>
    <property type="project" value="UniProtKB-UniRule"/>
</dbReference>
<dbReference type="NCBIfam" id="NF002619">
    <property type="entry name" value="PRK02271.1"/>
    <property type="match status" value="1"/>
</dbReference>
<evidence type="ECO:0000259" key="5">
    <source>
        <dbReference type="Pfam" id="PF00296"/>
    </source>
</evidence>
<protein>
    <recommendedName>
        <fullName evidence="4">5,10-methylenetetrahydromethanopterin reductase</fullName>
        <ecNumber evidence="4">1.5.98.2</ecNumber>
    </recommendedName>
    <alternativeName>
        <fullName evidence="4">Coenzyme F420-dependent N(5),N(10)-methylenetetrahydromethanopterin reductase</fullName>
    </alternativeName>
    <alternativeName>
        <fullName evidence="4">Methylene-H(4)MPT reductase</fullName>
    </alternativeName>
</protein>
<keyword evidence="3 4" id="KW-0560">Oxidoreductase</keyword>
<sequence>MVSFGIEFVPNVPTKELIKYCKYAEQNAIDFLWITDHYNNRNVFAELALIAAETERIKLGPGITNAFTASPAVTASAICTIDEVSDGRATLGIGPGDLSTLPKIGIPMETPVARLTEAVSIISKLWAGEAVSTPDNKVFKFAGAQLAYKPKQKKIPIYIGAQGEKMLETAGAIGDGVLINASNPKDFQYAVPIVKKTAGDKKFDIAAYACFAIDKDSKKAKKAVLPVVAFIAAGSPVPVLQRHGLNLDAVNTIKAGLAKGDFKTAFGAVDDAMIEAFSIYGSPAELNEKIKNLVGMGVTQIVAGSPIGPDKNTSIRLVGKYVIE</sequence>
<dbReference type="RefSeq" id="WP_230741297.1">
    <property type="nucleotide sequence ID" value="NZ_PGCK01000003.1"/>
</dbReference>
<name>A0AAP2RBI3_9EURY</name>
<evidence type="ECO:0000313" key="7">
    <source>
        <dbReference type="Proteomes" id="UP001320159"/>
    </source>
</evidence>
<dbReference type="AlphaFoldDB" id="A0AAP2RBI3"/>
<evidence type="ECO:0000256" key="4">
    <source>
        <dbReference type="HAMAP-Rule" id="MF_01091"/>
    </source>
</evidence>
<keyword evidence="7" id="KW-1185">Reference proteome</keyword>
<feature type="domain" description="Luciferase-like" evidence="5">
    <location>
        <begin position="13"/>
        <end position="300"/>
    </location>
</feature>
<dbReference type="GO" id="GO:0006730">
    <property type="term" value="P:one-carbon metabolic process"/>
    <property type="evidence" value="ECO:0007669"/>
    <property type="project" value="UniProtKB-UniRule"/>
</dbReference>
<dbReference type="NCBIfam" id="TIGR03555">
    <property type="entry name" value="F420_mer"/>
    <property type="match status" value="1"/>
</dbReference>
<dbReference type="PANTHER" id="PTHR43244">
    <property type="match status" value="1"/>
</dbReference>
<dbReference type="InterPro" id="IPR050564">
    <property type="entry name" value="F420-G6PD/mer"/>
</dbReference>
<dbReference type="GO" id="GO:0016705">
    <property type="term" value="F:oxidoreductase activity, acting on paired donors, with incorporation or reduction of molecular oxygen"/>
    <property type="evidence" value="ECO:0007669"/>
    <property type="project" value="InterPro"/>
</dbReference>
<dbReference type="HAMAP" id="MF_01091">
    <property type="entry name" value="F420_mer"/>
    <property type="match status" value="1"/>
</dbReference>
<comment type="subcellular location">
    <subcellularLocation>
        <location evidence="4">Cytoplasm</location>
    </subcellularLocation>
</comment>
<proteinExistence type="inferred from homology"/>
<dbReference type="InterPro" id="IPR036661">
    <property type="entry name" value="Luciferase-like_sf"/>
</dbReference>
<dbReference type="Gene3D" id="3.20.20.30">
    <property type="entry name" value="Luciferase-like domain"/>
    <property type="match status" value="1"/>
</dbReference>
<accession>A0AAP2RBI3</accession>
<dbReference type="GO" id="GO:0018537">
    <property type="term" value="F:coenzyme F420-dependent N5,N10-methenyltetrahydromethanopterin reductase activity"/>
    <property type="evidence" value="ECO:0007669"/>
    <property type="project" value="UniProtKB-UniRule"/>
</dbReference>
<dbReference type="Pfam" id="PF00296">
    <property type="entry name" value="Bac_luciferase"/>
    <property type="match status" value="1"/>
</dbReference>
<organism evidence="6 7">
    <name type="scientific">Methanooceanicella nereidis</name>
    <dbReference type="NCBI Taxonomy" id="2052831"/>
    <lineage>
        <taxon>Archaea</taxon>
        <taxon>Methanobacteriati</taxon>
        <taxon>Methanobacteriota</taxon>
        <taxon>Stenosarchaea group</taxon>
        <taxon>Methanomicrobia</taxon>
        <taxon>Methanocellales</taxon>
        <taxon>Methanocellaceae</taxon>
        <taxon>Methanooceanicella</taxon>
    </lineage>
</organism>
<dbReference type="SUPFAM" id="SSF51679">
    <property type="entry name" value="Bacterial luciferase-like"/>
    <property type="match status" value="1"/>
</dbReference>
<dbReference type="Proteomes" id="UP001320159">
    <property type="component" value="Unassembled WGS sequence"/>
</dbReference>
<reference evidence="6 7" key="1">
    <citation type="submission" date="2017-11" db="EMBL/GenBank/DDBJ databases">
        <title>Isolation and Characterization of Family Methanocellaceae Species from Potential Methane Hydrate Area Offshore Southwestern Taiwan.</title>
        <authorList>
            <person name="Zhang W.-L."/>
            <person name="Chen W.-C."/>
            <person name="Lai M.-C."/>
            <person name="Chen S.-C."/>
        </authorList>
    </citation>
    <scope>NUCLEOTIDE SEQUENCE [LARGE SCALE GENOMIC DNA]</scope>
    <source>
        <strain evidence="6 7">CWC-04</strain>
    </source>
</reference>
<comment type="caution">
    <text evidence="6">The sequence shown here is derived from an EMBL/GenBank/DDBJ whole genome shotgun (WGS) entry which is preliminary data.</text>
</comment>
<comment type="similarity">
    <text evidence="4">Belongs to the mer family.</text>
</comment>
<comment type="function">
    <text evidence="4">Catalyzes the reversible reduction of methylene-H(4)MPT to methyl-H(4)MPT.</text>
</comment>
<comment type="pathway">
    <text evidence="4">One-carbon metabolism; methanogenesis from CO(2); methyl-coenzyme M from 5,10-methylene-5,6,7,8-tetrahydromethanopterin: step 1/2.</text>
</comment>
<dbReference type="InterPro" id="IPR011251">
    <property type="entry name" value="Luciferase-like_dom"/>
</dbReference>
<keyword evidence="1 4" id="KW-0963">Cytoplasm</keyword>
<dbReference type="PANTHER" id="PTHR43244:SF1">
    <property type="entry name" value="5,10-METHYLENETETRAHYDROMETHANOPTERIN REDUCTASE"/>
    <property type="match status" value="1"/>
</dbReference>
<gene>
    <name evidence="4" type="primary">mer</name>
    <name evidence="6" type="ORF">CUJ83_05575</name>
</gene>
<evidence type="ECO:0000256" key="1">
    <source>
        <dbReference type="ARBA" id="ARBA00022490"/>
    </source>
</evidence>